<dbReference type="Proteomes" id="UP000054363">
    <property type="component" value="Unassembled WGS sequence"/>
</dbReference>
<evidence type="ECO:0000313" key="2">
    <source>
        <dbReference type="EMBL" id="KFZ31346.1"/>
    </source>
</evidence>
<feature type="transmembrane region" description="Helical" evidence="1">
    <location>
        <begin position="341"/>
        <end position="364"/>
    </location>
</feature>
<comment type="caution">
    <text evidence="2">The sequence shown here is derived from an EMBL/GenBank/DDBJ whole genome shotgun (WGS) entry which is preliminary data.</text>
</comment>
<evidence type="ECO:0000313" key="3">
    <source>
        <dbReference type="Proteomes" id="UP000054363"/>
    </source>
</evidence>
<accession>A0A094JFP8</accession>
<keyword evidence="1" id="KW-0472">Membrane</keyword>
<dbReference type="RefSeq" id="WP_034773632.1">
    <property type="nucleotide sequence ID" value="NZ_JPER01000001.1"/>
</dbReference>
<protein>
    <recommendedName>
        <fullName evidence="4">O-antigen polymerase</fullName>
    </recommendedName>
</protein>
<keyword evidence="1" id="KW-0812">Transmembrane</keyword>
<feature type="transmembrane region" description="Helical" evidence="1">
    <location>
        <begin position="44"/>
        <end position="61"/>
    </location>
</feature>
<proteinExistence type="predicted"/>
<feature type="transmembrane region" description="Helical" evidence="1">
    <location>
        <begin position="180"/>
        <end position="198"/>
    </location>
</feature>
<feature type="transmembrane region" description="Helical" evidence="1">
    <location>
        <begin position="68"/>
        <end position="87"/>
    </location>
</feature>
<name>A0A094JFP8_9GAMM</name>
<evidence type="ECO:0008006" key="4">
    <source>
        <dbReference type="Google" id="ProtNLM"/>
    </source>
</evidence>
<sequence length="424" mass="48369">MLKEEFRKKRLRSFTLHSAVAILFFNLFFPSFNNLFDPTGRMGFAIHSALLLLLLTSYLLVSRRKITATVSIYLAVYMLMTINILYTSYISNDLAVRDLFEIMRPTLFFLSLWFGYEFSRLINDADTLFLKILCQFVLAIVIISLILYFSPKAIREVVASFYNKPTLIIMNRSAGTFVNPYDYALIASLLFTYSYIRFVNSGRKVYAVTCLLVALTIALSQSKIGFILLVSSLFLTSTLLYFGGRHDGSSCLRRKIRLSFVPLTFIALSSAGFFYFYDEIRYLAHGITKLLEGGDKSTQIRAQQIADGFSIWLSSIPHILFGAGAMKSAGMYFENLYVLYIVRYGLLGVIILIFSLFVPLAMAFKLWIKEHTEAKLTAVIFICNVIISGIANNNIDQMRITLIYFMLVGIIMHQGKERNYKCSR</sequence>
<evidence type="ECO:0000256" key="1">
    <source>
        <dbReference type="SAM" id="Phobius"/>
    </source>
</evidence>
<dbReference type="STRING" id="435908.IDSA_01050"/>
<feature type="transmembrane region" description="Helical" evidence="1">
    <location>
        <begin position="12"/>
        <end position="32"/>
    </location>
</feature>
<dbReference type="AlphaFoldDB" id="A0A094JFP8"/>
<reference evidence="2 3" key="1">
    <citation type="submission" date="2014-06" db="EMBL/GenBank/DDBJ databases">
        <title>The draft genome sequence of Idiomarina salinarum ISL-52.</title>
        <authorList>
            <person name="Du J."/>
            <person name="Shao Z."/>
        </authorList>
    </citation>
    <scope>NUCLEOTIDE SEQUENCE [LARGE SCALE GENOMIC DNA]</scope>
    <source>
        <strain evidence="2 3">ISL-52</strain>
    </source>
</reference>
<feature type="transmembrane region" description="Helical" evidence="1">
    <location>
        <begin position="256"/>
        <end position="277"/>
    </location>
</feature>
<dbReference type="OrthoDB" id="5877873at2"/>
<gene>
    <name evidence="2" type="ORF">IDSA_01050</name>
</gene>
<keyword evidence="3" id="KW-1185">Reference proteome</keyword>
<organism evidence="2 3">
    <name type="scientific">Pseudidiomarina salinarum</name>
    <dbReference type="NCBI Taxonomy" id="435908"/>
    <lineage>
        <taxon>Bacteria</taxon>
        <taxon>Pseudomonadati</taxon>
        <taxon>Pseudomonadota</taxon>
        <taxon>Gammaproteobacteria</taxon>
        <taxon>Alteromonadales</taxon>
        <taxon>Idiomarinaceae</taxon>
        <taxon>Pseudidiomarina</taxon>
    </lineage>
</organism>
<feature type="transmembrane region" description="Helical" evidence="1">
    <location>
        <begin position="226"/>
        <end position="244"/>
    </location>
</feature>
<keyword evidence="1" id="KW-1133">Transmembrane helix</keyword>
<dbReference type="eggNOG" id="ENOG50332X2">
    <property type="taxonomic scope" value="Bacteria"/>
</dbReference>
<feature type="transmembrane region" description="Helical" evidence="1">
    <location>
        <begin position="128"/>
        <end position="149"/>
    </location>
</feature>
<dbReference type="EMBL" id="JPER01000001">
    <property type="protein sequence ID" value="KFZ31346.1"/>
    <property type="molecule type" value="Genomic_DNA"/>
</dbReference>
<feature type="transmembrane region" description="Helical" evidence="1">
    <location>
        <begin position="376"/>
        <end position="392"/>
    </location>
</feature>